<keyword evidence="19" id="KW-1185">Reference proteome</keyword>
<keyword evidence="13" id="KW-0067">ATP-binding</keyword>
<feature type="transmembrane region" description="Helical" evidence="16">
    <location>
        <begin position="2061"/>
        <end position="2079"/>
    </location>
</feature>
<feature type="compositionally biased region" description="Acidic residues" evidence="15">
    <location>
        <begin position="992"/>
        <end position="1003"/>
    </location>
</feature>
<feature type="transmembrane region" description="Helical" evidence="16">
    <location>
        <begin position="1111"/>
        <end position="1131"/>
    </location>
</feature>
<dbReference type="FunFam" id="1.10.287.70:FF:000166">
    <property type="entry name" value="Voltage-gated Ca2+ channel, alpha subunit"/>
    <property type="match status" value="1"/>
</dbReference>
<feature type="transmembrane region" description="Helical" evidence="16">
    <location>
        <begin position="2410"/>
        <end position="2429"/>
    </location>
</feature>
<evidence type="ECO:0000256" key="1">
    <source>
        <dbReference type="ARBA" id="ARBA00004141"/>
    </source>
</evidence>
<feature type="transmembrane region" description="Helical" evidence="16">
    <location>
        <begin position="2151"/>
        <end position="2170"/>
    </location>
</feature>
<evidence type="ECO:0000256" key="16">
    <source>
        <dbReference type="SAM" id="Phobius"/>
    </source>
</evidence>
<feature type="transmembrane region" description="Helical" evidence="16">
    <location>
        <begin position="2374"/>
        <end position="2390"/>
    </location>
</feature>
<evidence type="ECO:0000256" key="4">
    <source>
        <dbReference type="ARBA" id="ARBA00022673"/>
    </source>
</evidence>
<feature type="transmembrane region" description="Helical" evidence="16">
    <location>
        <begin position="1171"/>
        <end position="1191"/>
    </location>
</feature>
<sequence>MEKISVCLRIRPLNQKEINDNEIIAWDANESKIQLNKICLKELIAQKKVVNSLIYEFNHCYGQQADNYYLFSTSVKQVIMQSLDGINGTVIMYGQTGSGKTFTMLGKRNQEMLQNNNSNIQQLIKDSFANNQYNDVGILIYSMMELFKQINIDEKRQFEIKCSYYEIYNEFIYDLLREENELSEPLIFGTDYRKEFVIKNIKEFNVTSIEDVITCISKGEKNRHYAETILNHQSSRSHTIFKVLISAYSNESEEEENFTFSTEACINFIDLAGSEKITSSPISDDITRNSNRKDRNKESSAINKSLFFLTRVIALKTQKVPPQHIPYRNSTLTKLLKSSLTGNFKTLILLSINPGLSQYDQTQSTLRFGTSAKLVESKIEQNVNFDASYSNNQQKLNQLIQKNKQNEKIISDQQKIIDSLKQQLQTSNCSEILTNFKQSEVQLVSKPSVSQFNETDVSLLEKTQELNSQLQQEMEKNVLLEKNCTELHKRLQKSNEQILTYFNSHKEMEQQIKELKLQNEKYEKLSQNALNRLSCYEGQPNFKKFSLDELQNLEHQIQQCLQEIKIEKQRRNSFQQLNIDAMPLFTQPTETLRSDRSSASQDFRRIEEEDSLPKSYKKTPKKDVKQLQPKKQQQSYFKATSNRLSTLSNNENKSPLLKKPNLRDAKNFAKKIQDQKNQKPTQIQEDYRSKSNENHSQQGCSQQPEQSKLKNDIQSLADRLYSLSEKFQLNKDSRVSQSRKSTNMNRTDIIYETESELLGDSRTTIHKKDGVSKFKVGIGEMQKINDRKQPEVARSSKKRFSISREIANRRMSNSNLFSSEESKIRMLGSRHSVSSIKSKQKVNISMNKDLSSGSSSFSSDSESNKESIDQSIILKDNIGVIQQPQSSFYQVQDKLILPNMSFEQDYINPLDISDGIEKSILKIQFIDFEHRWGMKQDINIQKQCGGDQMLQSQASEGMSSHRSLKMSHRSKKGIFQSKLQATQSRGKQQISDSEDDDYTDDQEVDDKMKKKYQKLYERNPFEDPYYVKLQDLHGFERLHYEINVYNDDKKFLKLRKQIVYYSLFIPILCKRIIRSVLYKIIMSFLIIFNVALYIYSQTNQDPLSTKNMEKAIMICFLIELGIRIVASGVLIPKGAFFKNFQDIFDCILVVVYVLNINYPDVFIVDVSPLRVITLLLYLGDIFSGLGVMLKALKQSFRFLLEALMIVGLFSLFFAIIGVFLFQGLFNYRCQYDNGDETDGWIQCNQNSCYEEGMSCQFSSFTPKLPTSFNNVIYSYGQVLRTITMDDWSWVMFFTMRIYHPWTWLYYLLIIFVCGFFGFNLVIAVIKIHYAEATEENAKEEEMKQIQQKIKENRELPERDIINVFDVAFLRYIEFFSVIQRYRQALKSSYRTIKIEENINEKANSNKTRILSAKQKKNDDQNPKQSYFKRIIYKIQNFTVKNILLPKFQILNEKQKNVHIKKYTEDEIELQILERLKSFQFSQLQSCVNQQIQQRFESEGDVLPTLNLPDCEKKELEKEIINMRNIKIPVVYPDIKQKKIQQIVYDHKKLNHFPVRKVKRIILNQTEDEQADTNNSFDQNLCNQKQSIAQSHRLKLSLGDNKVPFAIKKQDQNYVYIQGYYLNHEGVSTKINAKIQKNKNSQPSNEFQYRLLRRKDIQQNQISKKTWSGNDVLKLNESRLFNFRDVLKRLNFIDIQIWMLGVQGKIETLRKYSYLFITSQISQLFFDCVILINFTFLSLQGIADSVIISNQEDVSTIFLCVELVLRFFAFSFKDISQSPDYVLQSCIVILNFIELTMSSVMTNLNEQNLRLIRGTKCLLFYRVLKYNKMAVAIGHIAQKTFRQYIYLTFLFFLVIFVYAMIGMEMYAGYFDQTDSLGQLHSYDNIFKAFMTIFNILTNDDWYGVYVLGGNINYVFAVIYSYSMVILLNYITYGLVLAILLDGFGTINKEMQELEEDQEQDDDKNNEKQEEQNSQITEQQEINEFQLNLNPLISQINLGEHQQKKSKQNLVQNLMKSIRQVHKDILNKYPNLYDGIQCKQSLYLFEKENIFRILCCRIITSKFFNYFMDTVLYYSIVVFALKTYNDYESDSSYYPEVLQFIANIIFLLEIIFGSIAKGMWMNKGAYITYTWQIVDVIYIISFFFHFLSNKEQITIVNFFLYLGYFRVMKLMYRISWLNTLRLALGRSLADIWNVLITMLSVWIIFGVYGIILYEQQFGFCDDKMQFEVNKQECQEQNRTWINYKHNFDNITIAIPTLFVVSTFDGWGEIMQISENSQNSNIGPAAFNSYIHTYFFFISFCFIGSMFFLSLFTGVLYSNLKANQSKIEMSDITKAQLEFMEISQIIIKDFPLYSSPPTSTIRRFASDLTNNNSFQKVMFCLLLLDLLVQLLFFSEMDDNLFRVLNDTHNCLTYIYIIWNVFLFLALGVNRFFDNHWRRFYFFLIIIAIIDIIADYESDWALVYFRSSPADSGYQILRLFFAIRCLRIILIFQGLINLQRLMRVMVFAMPFLGKIFCLLIITMYIFALFGCQLYGQLEKGQVMDDQINFQNVAQAMLSLFKCASGDDWRTIMTDTMFYNPNCIEDDIYCGSISNQIYFFLFMLLSNYVLLNLFVLGLVEQFEQFFMLQNSMIQTYVENVDKIKTIWCKYSSETKGQAMHYKFLCRFLLDIGKPLGGGNDENLWDVGKLASSFKLQCDHFGYIQYNQLIYELFRVCYHVEVFKNGTSSSIKKIKQFNKEMQLRLMYYRRNRFLQRTNISPILHLKANFNILHDYLTVLIMYKAWEAFSKKLIKKLAVKQKQFTEEDLEEQDSSIDQKTMNNQYIDQDCNEFLEEEVVEQVLSNEQARPENIHQNTNCSDDGHSKKEDIPIYRWQSDQQSGGLQEQALISPDQSFKIRKF</sequence>
<accession>A0A8S1X874</accession>
<feature type="region of interest" description="Disordered" evidence="15">
    <location>
        <begin position="978"/>
        <end position="1003"/>
    </location>
</feature>
<dbReference type="PANTHER" id="PTHR45628:SF7">
    <property type="entry name" value="VOLTAGE-DEPENDENT CALCIUM CHANNEL TYPE A SUBUNIT ALPHA-1"/>
    <property type="match status" value="1"/>
</dbReference>
<keyword evidence="5 16" id="KW-0812">Transmembrane</keyword>
<evidence type="ECO:0000256" key="7">
    <source>
        <dbReference type="ARBA" id="ARBA00022882"/>
    </source>
</evidence>
<dbReference type="Pfam" id="PF00520">
    <property type="entry name" value="Ion_trans"/>
    <property type="match status" value="4"/>
</dbReference>
<evidence type="ECO:0000256" key="15">
    <source>
        <dbReference type="SAM" id="MobiDB-lite"/>
    </source>
</evidence>
<evidence type="ECO:0000256" key="11">
    <source>
        <dbReference type="ARBA" id="ARBA00023180"/>
    </source>
</evidence>
<protein>
    <recommendedName>
        <fullName evidence="17">Kinesin motor domain-containing protein</fullName>
    </recommendedName>
</protein>
<feature type="domain" description="Kinesin motor" evidence="17">
    <location>
        <begin position="3"/>
        <end position="375"/>
    </location>
</feature>
<keyword evidence="13" id="KW-0547">Nucleotide-binding</keyword>
<keyword evidence="9" id="KW-0406">Ion transport</keyword>
<evidence type="ECO:0000256" key="13">
    <source>
        <dbReference type="PROSITE-ProRule" id="PRU00283"/>
    </source>
</evidence>
<dbReference type="OrthoDB" id="416585at2759"/>
<comment type="subcellular location">
    <subcellularLocation>
        <location evidence="1">Membrane</location>
        <topology evidence="1">Multi-pass membrane protein</topology>
    </subcellularLocation>
</comment>
<feature type="transmembrane region" description="Helical" evidence="16">
    <location>
        <begin position="2190"/>
        <end position="2211"/>
    </location>
</feature>
<evidence type="ECO:0000313" key="18">
    <source>
        <dbReference type="EMBL" id="CAD8196066.1"/>
    </source>
</evidence>
<keyword evidence="13" id="KW-0505">Motor protein</keyword>
<dbReference type="PANTHER" id="PTHR45628">
    <property type="entry name" value="VOLTAGE-DEPENDENT CALCIUM CHANNEL TYPE A SUBUNIT ALPHA-1"/>
    <property type="match status" value="1"/>
</dbReference>
<name>A0A8S1X874_9CILI</name>
<keyword evidence="8 16" id="KW-1133">Transmembrane helix</keyword>
<evidence type="ECO:0000256" key="2">
    <source>
        <dbReference type="ARBA" id="ARBA00022448"/>
    </source>
</evidence>
<dbReference type="GO" id="GO:0007018">
    <property type="term" value="P:microtubule-based movement"/>
    <property type="evidence" value="ECO:0007669"/>
    <property type="project" value="InterPro"/>
</dbReference>
<dbReference type="GO" id="GO:0005891">
    <property type="term" value="C:voltage-gated calcium channel complex"/>
    <property type="evidence" value="ECO:0007669"/>
    <property type="project" value="TreeGrafter"/>
</dbReference>
<feature type="compositionally biased region" description="Polar residues" evidence="15">
    <location>
        <begin position="978"/>
        <end position="991"/>
    </location>
</feature>
<dbReference type="Proteomes" id="UP000689195">
    <property type="component" value="Unassembled WGS sequence"/>
</dbReference>
<feature type="transmembrane region" description="Helical" evidence="16">
    <location>
        <begin position="2472"/>
        <end position="2495"/>
    </location>
</feature>
<dbReference type="EMBL" id="CAJJDO010000111">
    <property type="protein sequence ID" value="CAD8196066.1"/>
    <property type="molecule type" value="Genomic_DNA"/>
</dbReference>
<keyword evidence="4" id="KW-0107">Calcium channel</keyword>
<evidence type="ECO:0000256" key="14">
    <source>
        <dbReference type="SAM" id="Coils"/>
    </source>
</evidence>
<dbReference type="FunFam" id="3.40.850.10:FF:000170">
    <property type="entry name" value="Kinesin-like protein"/>
    <property type="match status" value="1"/>
</dbReference>
<keyword evidence="7" id="KW-0851">Voltage-gated channel</keyword>
<feature type="transmembrane region" description="Helical" evidence="16">
    <location>
        <begin position="2122"/>
        <end position="2145"/>
    </location>
</feature>
<dbReference type="PROSITE" id="PS50067">
    <property type="entry name" value="KINESIN_MOTOR_2"/>
    <property type="match status" value="1"/>
</dbReference>
<feature type="compositionally biased region" description="Basic and acidic residues" evidence="15">
    <location>
        <begin position="592"/>
        <end position="607"/>
    </location>
</feature>
<dbReference type="InterPro" id="IPR001752">
    <property type="entry name" value="Kinesin_motor_dom"/>
</dbReference>
<evidence type="ECO:0000256" key="8">
    <source>
        <dbReference type="ARBA" id="ARBA00022989"/>
    </source>
</evidence>
<dbReference type="GO" id="GO:0008017">
    <property type="term" value="F:microtubule binding"/>
    <property type="evidence" value="ECO:0007669"/>
    <property type="project" value="InterPro"/>
</dbReference>
<feature type="transmembrane region" description="Helical" evidence="16">
    <location>
        <begin position="1843"/>
        <end position="1860"/>
    </location>
</feature>
<dbReference type="FunFam" id="1.20.120.350:FF:000093">
    <property type="entry name" value="Uncharacterized protein"/>
    <property type="match status" value="1"/>
</dbReference>
<keyword evidence="11" id="KW-0325">Glycoprotein</keyword>
<organism evidence="18 19">
    <name type="scientific">Paramecium pentaurelia</name>
    <dbReference type="NCBI Taxonomy" id="43138"/>
    <lineage>
        <taxon>Eukaryota</taxon>
        <taxon>Sar</taxon>
        <taxon>Alveolata</taxon>
        <taxon>Ciliophora</taxon>
        <taxon>Intramacronucleata</taxon>
        <taxon>Oligohymenophorea</taxon>
        <taxon>Peniculida</taxon>
        <taxon>Parameciidae</taxon>
        <taxon>Paramecium</taxon>
    </lineage>
</organism>
<feature type="transmembrane region" description="Helical" evidence="16">
    <location>
        <begin position="2091"/>
        <end position="2110"/>
    </location>
</feature>
<feature type="transmembrane region" description="Helical" evidence="16">
    <location>
        <begin position="1076"/>
        <end position="1096"/>
    </location>
</feature>
<dbReference type="GO" id="GO:0003777">
    <property type="term" value="F:microtubule motor activity"/>
    <property type="evidence" value="ECO:0007669"/>
    <property type="project" value="InterPro"/>
</dbReference>
<evidence type="ECO:0000313" key="19">
    <source>
        <dbReference type="Proteomes" id="UP000689195"/>
    </source>
</evidence>
<feature type="region of interest" description="Disordered" evidence="15">
    <location>
        <begin position="1952"/>
        <end position="1973"/>
    </location>
</feature>
<feature type="binding site" evidence="13">
    <location>
        <begin position="94"/>
        <end position="101"/>
    </location>
    <ligand>
        <name>ATP</name>
        <dbReference type="ChEBI" id="CHEBI:30616"/>
    </ligand>
</feature>
<feature type="compositionally biased region" description="Polar residues" evidence="15">
    <location>
        <begin position="838"/>
        <end position="850"/>
    </location>
</feature>
<feature type="compositionally biased region" description="Polar residues" evidence="15">
    <location>
        <begin position="694"/>
        <end position="706"/>
    </location>
</feature>
<dbReference type="FunFam" id="1.10.287.70:FF:000117">
    <property type="entry name" value="Voltage-gated Ca2+ channel, alpha subunit"/>
    <property type="match status" value="1"/>
</dbReference>
<feature type="coiled-coil region" evidence="14">
    <location>
        <begin position="463"/>
        <end position="570"/>
    </location>
</feature>
<evidence type="ECO:0000256" key="9">
    <source>
        <dbReference type="ARBA" id="ARBA00023065"/>
    </source>
</evidence>
<dbReference type="FunFam" id="1.20.120.350:FF:000087">
    <property type="entry name" value="Uncharacterized protein"/>
    <property type="match status" value="1"/>
</dbReference>
<comment type="similarity">
    <text evidence="13">Belongs to the TRAFAC class myosin-kinesin ATPase superfamily. Kinesin family.</text>
</comment>
<reference evidence="18" key="1">
    <citation type="submission" date="2021-01" db="EMBL/GenBank/DDBJ databases">
        <authorList>
            <consortium name="Genoscope - CEA"/>
            <person name="William W."/>
        </authorList>
    </citation>
    <scope>NUCLEOTIDE SEQUENCE</scope>
</reference>
<dbReference type="GO" id="GO:0008331">
    <property type="term" value="F:high voltage-gated calcium channel activity"/>
    <property type="evidence" value="ECO:0007669"/>
    <property type="project" value="TreeGrafter"/>
</dbReference>
<feature type="transmembrane region" description="Helical" evidence="16">
    <location>
        <begin position="1198"/>
        <end position="1221"/>
    </location>
</feature>
<keyword evidence="14" id="KW-0175">Coiled coil</keyword>
<dbReference type="FunFam" id="1.10.287.70:FF:000162">
    <property type="entry name" value="Voltage-gated Ca2+ channel, alpha subunit"/>
    <property type="match status" value="1"/>
</dbReference>
<feature type="transmembrane region" description="Helical" evidence="16">
    <location>
        <begin position="1912"/>
        <end position="1939"/>
    </location>
</feature>
<feature type="compositionally biased region" description="Polar residues" evidence="15">
    <location>
        <begin position="629"/>
        <end position="653"/>
    </location>
</feature>
<evidence type="ECO:0000256" key="3">
    <source>
        <dbReference type="ARBA" id="ARBA00022568"/>
    </source>
</evidence>
<feature type="compositionally biased region" description="Basic and acidic residues" evidence="15">
    <location>
        <begin position="661"/>
        <end position="677"/>
    </location>
</feature>
<keyword evidence="2" id="KW-0813">Transport</keyword>
<keyword evidence="6" id="KW-0106">Calcium</keyword>
<feature type="transmembrane region" description="Helical" evidence="16">
    <location>
        <begin position="2592"/>
        <end position="2614"/>
    </location>
</feature>
<feature type="transmembrane region" description="Helical" evidence="16">
    <location>
        <begin position="2436"/>
        <end position="2452"/>
    </location>
</feature>
<keyword evidence="3" id="KW-0109">Calcium transport</keyword>
<evidence type="ECO:0000256" key="6">
    <source>
        <dbReference type="ARBA" id="ARBA00022837"/>
    </source>
</evidence>
<evidence type="ECO:0000256" key="12">
    <source>
        <dbReference type="ARBA" id="ARBA00023303"/>
    </source>
</evidence>
<dbReference type="FunFam" id="1.20.120.350:FF:000082">
    <property type="entry name" value="Uncharacterized protein"/>
    <property type="match status" value="1"/>
</dbReference>
<evidence type="ECO:0000259" key="17">
    <source>
        <dbReference type="PROSITE" id="PS50067"/>
    </source>
</evidence>
<dbReference type="GO" id="GO:0005524">
    <property type="term" value="F:ATP binding"/>
    <property type="evidence" value="ECO:0007669"/>
    <property type="project" value="UniProtKB-UniRule"/>
</dbReference>
<feature type="region of interest" description="Disordered" evidence="15">
    <location>
        <begin position="838"/>
        <end position="863"/>
    </location>
</feature>
<feature type="region of interest" description="Disordered" evidence="15">
    <location>
        <begin position="2838"/>
        <end position="2860"/>
    </location>
</feature>
<proteinExistence type="inferred from homology"/>
<keyword evidence="12" id="KW-0407">Ion channel</keyword>
<evidence type="ECO:0000256" key="10">
    <source>
        <dbReference type="ARBA" id="ARBA00023136"/>
    </source>
</evidence>
<dbReference type="InterPro" id="IPR005821">
    <property type="entry name" value="Ion_trans_dom"/>
</dbReference>
<dbReference type="SMART" id="SM00129">
    <property type="entry name" value="KISc"/>
    <property type="match status" value="1"/>
</dbReference>
<evidence type="ECO:0000256" key="5">
    <source>
        <dbReference type="ARBA" id="ARBA00022692"/>
    </source>
</evidence>
<dbReference type="Pfam" id="PF00225">
    <property type="entry name" value="Kinesin"/>
    <property type="match status" value="1"/>
</dbReference>
<feature type="region of interest" description="Disordered" evidence="15">
    <location>
        <begin position="585"/>
        <end position="709"/>
    </location>
</feature>
<dbReference type="InterPro" id="IPR050599">
    <property type="entry name" value="VDCC_alpha-1_subunit"/>
</dbReference>
<comment type="caution">
    <text evidence="18">The sequence shown here is derived from an EMBL/GenBank/DDBJ whole genome shotgun (WGS) entry which is preliminary data.</text>
</comment>
<feature type="transmembrane region" description="Helical" evidence="16">
    <location>
        <begin position="2291"/>
        <end position="2314"/>
    </location>
</feature>
<gene>
    <name evidence="18" type="ORF">PPENT_87.1.T1110103</name>
</gene>
<keyword evidence="10 16" id="KW-0472">Membrane</keyword>
<feature type="transmembrane region" description="Helical" evidence="16">
    <location>
        <begin position="2507"/>
        <end position="2531"/>
    </location>
</feature>
<feature type="compositionally biased region" description="Low complexity" evidence="15">
    <location>
        <begin position="851"/>
        <end position="861"/>
    </location>
</feature>
<dbReference type="GO" id="GO:0098703">
    <property type="term" value="P:calcium ion import across plasma membrane"/>
    <property type="evidence" value="ECO:0007669"/>
    <property type="project" value="TreeGrafter"/>
</dbReference>
<feature type="transmembrane region" description="Helical" evidence="16">
    <location>
        <begin position="1303"/>
        <end position="1325"/>
    </location>
</feature>